<accession>A0AAD4Q4X3</accession>
<evidence type="ECO:0000313" key="3">
    <source>
        <dbReference type="EMBL" id="KAH8978102.1"/>
    </source>
</evidence>
<gene>
    <name evidence="3" type="ORF">EDB92DRAFT_653780</name>
</gene>
<keyword evidence="4" id="KW-1185">Reference proteome</keyword>
<feature type="compositionally biased region" description="Low complexity" evidence="1">
    <location>
        <begin position="487"/>
        <end position="513"/>
    </location>
</feature>
<dbReference type="AlphaFoldDB" id="A0AAD4Q4X3"/>
<feature type="region of interest" description="Disordered" evidence="1">
    <location>
        <begin position="487"/>
        <end position="574"/>
    </location>
</feature>
<comment type="caution">
    <text evidence="3">The sequence shown here is derived from an EMBL/GenBank/DDBJ whole genome shotgun (WGS) entry which is preliminary data.</text>
</comment>
<name>A0AAD4Q4X3_9AGAM</name>
<dbReference type="InterPro" id="IPR057688">
    <property type="entry name" value="DUF7928"/>
</dbReference>
<reference evidence="3" key="1">
    <citation type="submission" date="2022-01" db="EMBL/GenBank/DDBJ databases">
        <title>Comparative genomics reveals a dynamic genome evolution in the ectomycorrhizal milk-cap (Lactarius) mushrooms.</title>
        <authorList>
            <consortium name="DOE Joint Genome Institute"/>
            <person name="Lebreton A."/>
            <person name="Tang N."/>
            <person name="Kuo A."/>
            <person name="LaButti K."/>
            <person name="Drula E."/>
            <person name="Barry K."/>
            <person name="Clum A."/>
            <person name="Lipzen A."/>
            <person name="Mousain D."/>
            <person name="Ng V."/>
            <person name="Wang R."/>
            <person name="Wang X."/>
            <person name="Dai Y."/>
            <person name="Henrissat B."/>
            <person name="Grigoriev I.V."/>
            <person name="Guerin-Laguette A."/>
            <person name="Yu F."/>
            <person name="Martin F.M."/>
        </authorList>
    </citation>
    <scope>NUCLEOTIDE SEQUENCE</scope>
    <source>
        <strain evidence="3">QP</strain>
    </source>
</reference>
<evidence type="ECO:0000256" key="1">
    <source>
        <dbReference type="SAM" id="MobiDB-lite"/>
    </source>
</evidence>
<feature type="region of interest" description="Disordered" evidence="1">
    <location>
        <begin position="427"/>
        <end position="474"/>
    </location>
</feature>
<dbReference type="Proteomes" id="UP001201163">
    <property type="component" value="Unassembled WGS sequence"/>
</dbReference>
<evidence type="ECO:0000313" key="4">
    <source>
        <dbReference type="Proteomes" id="UP001201163"/>
    </source>
</evidence>
<sequence length="601" mass="63755">MQANYLQTLYPRFQSVLGALPDNTSSLCLHSSEDRVCFDAYPQQTFVFPTNMVTNVPQELKTLFALQVTGLIIQAAIESATMLQHELDIGCGYSVRIVDSAADLAYVADCCQTTSAFVRADASLWVWADSVDVVFSCWSDVARYLQSRFQSSLLHSNPMAGLSGYGYSDSLSFDQHLQADHFDFSSGFLQAEGSSQPSADTLSSLNEFSFLATVHNPTPSPTLASASNGTNLYADPAWPWGQSESPDMGVLQLALQTLDTSESPANDVPSFNFGNTSLTVNLASISPPPVGVFDLSQEEDTTATASSCGTSLGFSTPASDGAISPASFSFSPSARQQQNPLELSTDAAGPFSFRRHSIGATSAPPPREVGMKRSATVTTTTIIDTPSITSTARFSPPPQTAHTSKRMRADGGAIVKATSAPARFTVPLPNVEKNDCDDDDDGGVSGPGQSLAPFTPATASTSTAPLPSPVPRPHQLQLQLQLHAAHGVARVQAPAGAGGAPRAPGARNASSVRGRSRARRTRSGTRSRRARRTRTRRACGAPSAARCSRGWTRRSGIGAGTRTRSARRPSGLTRLGPDALLRPARRCCVELRDGWGSCAFT</sequence>
<feature type="region of interest" description="Disordered" evidence="1">
    <location>
        <begin position="325"/>
        <end position="347"/>
    </location>
</feature>
<feature type="domain" description="DUF7928" evidence="2">
    <location>
        <begin position="25"/>
        <end position="144"/>
    </location>
</feature>
<feature type="compositionally biased region" description="Low complexity" evidence="1">
    <location>
        <begin position="325"/>
        <end position="334"/>
    </location>
</feature>
<dbReference type="EMBL" id="JAKELL010000251">
    <property type="protein sequence ID" value="KAH8978102.1"/>
    <property type="molecule type" value="Genomic_DNA"/>
</dbReference>
<evidence type="ECO:0000259" key="2">
    <source>
        <dbReference type="Pfam" id="PF25550"/>
    </source>
</evidence>
<feature type="compositionally biased region" description="Low complexity" evidence="1">
    <location>
        <begin position="450"/>
        <end position="465"/>
    </location>
</feature>
<dbReference type="Pfam" id="PF25550">
    <property type="entry name" value="DUF7928"/>
    <property type="match status" value="1"/>
</dbReference>
<feature type="compositionally biased region" description="Basic residues" evidence="1">
    <location>
        <begin position="514"/>
        <end position="537"/>
    </location>
</feature>
<proteinExistence type="predicted"/>
<feature type="region of interest" description="Disordered" evidence="1">
    <location>
        <begin position="388"/>
        <end position="408"/>
    </location>
</feature>
<organism evidence="3 4">
    <name type="scientific">Lactarius akahatsu</name>
    <dbReference type="NCBI Taxonomy" id="416441"/>
    <lineage>
        <taxon>Eukaryota</taxon>
        <taxon>Fungi</taxon>
        <taxon>Dikarya</taxon>
        <taxon>Basidiomycota</taxon>
        <taxon>Agaricomycotina</taxon>
        <taxon>Agaricomycetes</taxon>
        <taxon>Russulales</taxon>
        <taxon>Russulaceae</taxon>
        <taxon>Lactarius</taxon>
    </lineage>
</organism>
<protein>
    <recommendedName>
        <fullName evidence="2">DUF7928 domain-containing protein</fullName>
    </recommendedName>
</protein>